<organism evidence="2 3">
    <name type="scientific">Phialemonium thermophilum</name>
    <dbReference type="NCBI Taxonomy" id="223376"/>
    <lineage>
        <taxon>Eukaryota</taxon>
        <taxon>Fungi</taxon>
        <taxon>Dikarya</taxon>
        <taxon>Ascomycota</taxon>
        <taxon>Pezizomycotina</taxon>
        <taxon>Sordariomycetes</taxon>
        <taxon>Sordariomycetidae</taxon>
        <taxon>Cephalothecales</taxon>
        <taxon>Cephalothecaceae</taxon>
        <taxon>Phialemonium</taxon>
    </lineage>
</organism>
<protein>
    <submittedName>
        <fullName evidence="2">Uncharacterized protein</fullName>
    </submittedName>
</protein>
<keyword evidence="3" id="KW-1185">Reference proteome</keyword>
<gene>
    <name evidence="2" type="ORF">VTK73DRAFT_996</name>
</gene>
<evidence type="ECO:0000313" key="3">
    <source>
        <dbReference type="Proteomes" id="UP001586593"/>
    </source>
</evidence>
<feature type="region of interest" description="Disordered" evidence="1">
    <location>
        <begin position="58"/>
        <end position="80"/>
    </location>
</feature>
<sequence>MPAAFLHEAESPDVAGGDHLIRTKASVPLFSSYEAPAREERVWLRPGTAATPAVRMSLGSESHGAVRATEETKGAAVRGR</sequence>
<dbReference type="EMBL" id="JAZHXJ010001223">
    <property type="protein sequence ID" value="KAL1845169.1"/>
    <property type="molecule type" value="Genomic_DNA"/>
</dbReference>
<reference evidence="2 3" key="1">
    <citation type="journal article" date="2024" name="Commun. Biol.">
        <title>Comparative genomic analysis of thermophilic fungi reveals convergent evolutionary adaptations and gene losses.</title>
        <authorList>
            <person name="Steindorff A.S."/>
            <person name="Aguilar-Pontes M.V."/>
            <person name="Robinson A.J."/>
            <person name="Andreopoulos B."/>
            <person name="LaButti K."/>
            <person name="Kuo A."/>
            <person name="Mondo S."/>
            <person name="Riley R."/>
            <person name="Otillar R."/>
            <person name="Haridas S."/>
            <person name="Lipzen A."/>
            <person name="Grimwood J."/>
            <person name="Schmutz J."/>
            <person name="Clum A."/>
            <person name="Reid I.D."/>
            <person name="Moisan M.C."/>
            <person name="Butler G."/>
            <person name="Nguyen T.T.M."/>
            <person name="Dewar K."/>
            <person name="Conant G."/>
            <person name="Drula E."/>
            <person name="Henrissat B."/>
            <person name="Hansel C."/>
            <person name="Singer S."/>
            <person name="Hutchinson M.I."/>
            <person name="de Vries R.P."/>
            <person name="Natvig D.O."/>
            <person name="Powell A.J."/>
            <person name="Tsang A."/>
            <person name="Grigoriev I.V."/>
        </authorList>
    </citation>
    <scope>NUCLEOTIDE SEQUENCE [LARGE SCALE GENOMIC DNA]</scope>
    <source>
        <strain evidence="2 3">ATCC 24622</strain>
    </source>
</reference>
<dbReference type="Proteomes" id="UP001586593">
    <property type="component" value="Unassembled WGS sequence"/>
</dbReference>
<evidence type="ECO:0000313" key="2">
    <source>
        <dbReference type="EMBL" id="KAL1845169.1"/>
    </source>
</evidence>
<name>A0ABR3VU33_9PEZI</name>
<accession>A0ABR3VU33</accession>
<comment type="caution">
    <text evidence="2">The sequence shown here is derived from an EMBL/GenBank/DDBJ whole genome shotgun (WGS) entry which is preliminary data.</text>
</comment>
<proteinExistence type="predicted"/>
<evidence type="ECO:0000256" key="1">
    <source>
        <dbReference type="SAM" id="MobiDB-lite"/>
    </source>
</evidence>